<dbReference type="Proteomes" id="UP000189800">
    <property type="component" value="Unassembled WGS sequence"/>
</dbReference>
<accession>A0A1T0CGP2</accession>
<feature type="compositionally biased region" description="Basic and acidic residues" evidence="1">
    <location>
        <begin position="330"/>
        <end position="352"/>
    </location>
</feature>
<evidence type="ECO:0000256" key="2">
    <source>
        <dbReference type="SAM" id="SignalP"/>
    </source>
</evidence>
<feature type="region of interest" description="Disordered" evidence="1">
    <location>
        <begin position="223"/>
        <end position="370"/>
    </location>
</feature>
<dbReference type="RefSeq" id="WP_078254949.1">
    <property type="nucleotide sequence ID" value="NZ_MUYU01000031.1"/>
</dbReference>
<evidence type="ECO:0008006" key="5">
    <source>
        <dbReference type="Google" id="ProtNLM"/>
    </source>
</evidence>
<keyword evidence="2" id="KW-0732">Signal</keyword>
<feature type="compositionally biased region" description="Polar residues" evidence="1">
    <location>
        <begin position="303"/>
        <end position="314"/>
    </location>
</feature>
<feature type="chain" id="PRO_5010515888" description="Lipoprotein" evidence="2">
    <location>
        <begin position="21"/>
        <end position="370"/>
    </location>
</feature>
<evidence type="ECO:0000313" key="4">
    <source>
        <dbReference type="Proteomes" id="UP000189800"/>
    </source>
</evidence>
<dbReference type="PROSITE" id="PS51257">
    <property type="entry name" value="PROKAR_LIPOPROTEIN"/>
    <property type="match status" value="1"/>
</dbReference>
<evidence type="ECO:0000313" key="3">
    <source>
        <dbReference type="EMBL" id="OOS21311.1"/>
    </source>
</evidence>
<gene>
    <name evidence="3" type="ORF">B0680_10005</name>
</gene>
<evidence type="ECO:0000256" key="1">
    <source>
        <dbReference type="SAM" id="MobiDB-lite"/>
    </source>
</evidence>
<proteinExistence type="predicted"/>
<feature type="compositionally biased region" description="Low complexity" evidence="1">
    <location>
        <begin position="320"/>
        <end position="329"/>
    </location>
</feature>
<name>A0A1T0CGP2_9GAMM</name>
<sequence>MKNSTIKFISASTVALLALAGCSKSDESAENLPVAEPVVTQITAVCDDHSLKNRLNDALQSALLDASLSRLTGMSELQMQDMETKVRSQLGTVSFDLQNVSNTDTGCSADVYITPSAQDMMAAENLLAQRNINLADHIKAAGGELIAGRIVAQGMTYKIVDNKAVLDNPQHPIFGAAADALVMAASQMDAAAATDTGAMDAAAVAAAVAAPVVAMRPQVIDRSTSEVVASDATADTTPVSRPTTTTQPKAQTQSKPKPKTEQKAQTQSKPRAEQKAQAKPKAEPQKATAKPVAKAETAKSSDNDGVTRTITPSKQDGETRQTITRTVTNTEKKAEPKQESKQQAKPQAKQEQKPAVPVGEIVIVEGNDTY</sequence>
<feature type="signal peptide" evidence="2">
    <location>
        <begin position="1"/>
        <end position="20"/>
    </location>
</feature>
<dbReference type="EMBL" id="MUYU01000031">
    <property type="protein sequence ID" value="OOS21311.1"/>
    <property type="molecule type" value="Genomic_DNA"/>
</dbReference>
<comment type="caution">
    <text evidence="3">The sequence shown here is derived from an EMBL/GenBank/DDBJ whole genome shotgun (WGS) entry which is preliminary data.</text>
</comment>
<organism evidence="3 4">
    <name type="scientific">Moraxella pluranimalium</name>
    <dbReference type="NCBI Taxonomy" id="470453"/>
    <lineage>
        <taxon>Bacteria</taxon>
        <taxon>Pseudomonadati</taxon>
        <taxon>Pseudomonadota</taxon>
        <taxon>Gammaproteobacteria</taxon>
        <taxon>Moraxellales</taxon>
        <taxon>Moraxellaceae</taxon>
        <taxon>Moraxella</taxon>
    </lineage>
</organism>
<feature type="compositionally biased region" description="Basic and acidic residues" evidence="1">
    <location>
        <begin position="270"/>
        <end position="284"/>
    </location>
</feature>
<keyword evidence="4" id="KW-1185">Reference proteome</keyword>
<feature type="compositionally biased region" description="Low complexity" evidence="1">
    <location>
        <begin position="233"/>
        <end position="255"/>
    </location>
</feature>
<dbReference type="OrthoDB" id="6650119at2"/>
<protein>
    <recommendedName>
        <fullName evidence="5">Lipoprotein</fullName>
    </recommendedName>
</protein>
<dbReference type="AlphaFoldDB" id="A0A1T0CGP2"/>
<reference evidence="3 4" key="1">
    <citation type="submission" date="2017-02" db="EMBL/GenBank/DDBJ databases">
        <title>Draft genome sequence of Moraxella pluranimalium CCUG 54913T type strain.</title>
        <authorList>
            <person name="Salva-Serra F."/>
            <person name="Engstrom-Jakobsson H."/>
            <person name="Thorell K."/>
            <person name="Jaen-Luchoro D."/>
            <person name="Gonzales-Siles L."/>
            <person name="Karlsson R."/>
            <person name="Yazdan S."/>
            <person name="Boulund F."/>
            <person name="Johnning A."/>
            <person name="Engstrand L."/>
            <person name="Kristiansson E."/>
            <person name="Moore E."/>
        </authorList>
    </citation>
    <scope>NUCLEOTIDE SEQUENCE [LARGE SCALE GENOMIC DNA]</scope>
    <source>
        <strain evidence="3 4">CCUG 54913</strain>
    </source>
</reference>
<dbReference type="STRING" id="470453.B0680_10005"/>